<dbReference type="EMBL" id="JBHTOM010000001">
    <property type="protein sequence ID" value="MFD1548139.1"/>
    <property type="molecule type" value="Genomic_DNA"/>
</dbReference>
<gene>
    <name evidence="1" type="ORF">ACFQ5T_00330</name>
</gene>
<reference evidence="2" key="1">
    <citation type="journal article" date="2019" name="Int. J. Syst. Evol. Microbiol.">
        <title>The Global Catalogue of Microorganisms (GCM) 10K type strain sequencing project: providing services to taxonomists for standard genome sequencing and annotation.</title>
        <authorList>
            <consortium name="The Broad Institute Genomics Platform"/>
            <consortium name="The Broad Institute Genome Sequencing Center for Infectious Disease"/>
            <person name="Wu L."/>
            <person name="Ma J."/>
        </authorList>
    </citation>
    <scope>NUCLEOTIDE SEQUENCE [LARGE SCALE GENOMIC DNA]</scope>
    <source>
        <strain evidence="2">CCM 8906</strain>
    </source>
</reference>
<protein>
    <submittedName>
        <fullName evidence="1">Uncharacterized protein</fullName>
    </submittedName>
</protein>
<evidence type="ECO:0000313" key="2">
    <source>
        <dbReference type="Proteomes" id="UP001597195"/>
    </source>
</evidence>
<evidence type="ECO:0000313" key="1">
    <source>
        <dbReference type="EMBL" id="MFD1548139.1"/>
    </source>
</evidence>
<accession>A0ABW4H093</accession>
<organism evidence="1 2">
    <name type="scientific">Levilactobacillus fuyuanensis</name>
    <dbReference type="NCBI Taxonomy" id="2486022"/>
    <lineage>
        <taxon>Bacteria</taxon>
        <taxon>Bacillati</taxon>
        <taxon>Bacillota</taxon>
        <taxon>Bacilli</taxon>
        <taxon>Lactobacillales</taxon>
        <taxon>Lactobacillaceae</taxon>
        <taxon>Levilactobacillus</taxon>
    </lineage>
</organism>
<dbReference type="RefSeq" id="WP_125701817.1">
    <property type="nucleotide sequence ID" value="NZ_JBHTOM010000001.1"/>
</dbReference>
<comment type="caution">
    <text evidence="1">The sequence shown here is derived from an EMBL/GenBank/DDBJ whole genome shotgun (WGS) entry which is preliminary data.</text>
</comment>
<keyword evidence="2" id="KW-1185">Reference proteome</keyword>
<dbReference type="Proteomes" id="UP001597195">
    <property type="component" value="Unassembled WGS sequence"/>
</dbReference>
<sequence>MLTVFGVTSDYDVNNSLAVRTQSKKAQESTLRLLYAIPTCEDLFISACFRQLSEELLKIVYAKTFNNSVTSETLSGLKYRHLWNDGVKSTSLYQNDSNFKKILDQINNIFKEKSDRLHSKNSNLNNSTVYLQQIITDGTDLSRKNLYSTITTISSFTIDWLPILCDFDINLMTMSQRSLFLNMVKSLRY</sequence>
<proteinExistence type="predicted"/>
<name>A0ABW4H093_9LACO</name>